<dbReference type="InterPro" id="IPR003953">
    <property type="entry name" value="FAD-dep_OxRdtase_2_FAD-bd"/>
</dbReference>
<dbReference type="PANTHER" id="PTHR43400:SF7">
    <property type="entry name" value="FAD-DEPENDENT OXIDOREDUCTASE 2 FAD BINDING DOMAIN-CONTAINING PROTEIN"/>
    <property type="match status" value="1"/>
</dbReference>
<organism evidence="7 8">
    <name type="scientific">Brenneria goodwinii</name>
    <dbReference type="NCBI Taxonomy" id="1109412"/>
    <lineage>
        <taxon>Bacteria</taxon>
        <taxon>Pseudomonadati</taxon>
        <taxon>Pseudomonadota</taxon>
        <taxon>Gammaproteobacteria</taxon>
        <taxon>Enterobacterales</taxon>
        <taxon>Pectobacteriaceae</taxon>
        <taxon>Brenneria</taxon>
    </lineage>
</organism>
<sequence>MTLEKKITRREAITGGIATAGVGALSLMGAAGIAHAAQPAGVATAAQSAGGEAEFDTVILGAGCAGMVCAIHAAELGLKPILVEKMSRPAGNSLYAGGIFLGLSTRFQKEQGVNAEDSEQLFYDDMIKMSQGKGDPVLTRYFVQHCNSALEWLSDVVGIKWAKIETEAYPARGRSHVVDGPSKPGGSQLVIQLFEQLKTRGIPVLTNTKALELLTDNQFAVTGVKVVDNEGIKYLKGKYGVVIATGGFHAAEDLVTTYMGGWAAQMPIRGSRIITGENLNLTRPLYAKMVNIDQFHAGPIYGSANPSILVNYGPLVTKEGKRYIDEVNTYVRVAKETARQIKENLAFIIIDDASRESSSTVKERFARYKRNKAPVYQSDTIEGLAKAAGIDPQALVATIKGYNDAISNQRTGELNPPLTLENPRRIDKAPFYAFPFQGGMTATFGGPLVNVKTEVLNGERKTIRGLYAIGNSIGGLFYDDYIVGAQLTAATIFGITCAEELNKKRQAGVKAA</sequence>
<feature type="domain" description="FAD-dependent oxidoreductase 2 FAD-binding" evidence="6">
    <location>
        <begin position="56"/>
        <end position="475"/>
    </location>
</feature>
<dbReference type="RefSeq" id="WP_072065871.1">
    <property type="nucleotide sequence ID" value="NZ_CGIG01000001.1"/>
</dbReference>
<dbReference type="EMBL" id="CGIG01000001">
    <property type="protein sequence ID" value="CPR19076.1"/>
    <property type="molecule type" value="Genomic_DNA"/>
</dbReference>
<dbReference type="STRING" id="1109412.BN1221_03566"/>
<evidence type="ECO:0000256" key="1">
    <source>
        <dbReference type="ARBA" id="ARBA00001974"/>
    </source>
</evidence>
<evidence type="ECO:0000313" key="8">
    <source>
        <dbReference type="Proteomes" id="UP000044377"/>
    </source>
</evidence>
<comment type="cofactor">
    <cofactor evidence="1">
        <name>FAD</name>
        <dbReference type="ChEBI" id="CHEBI:57692"/>
    </cofactor>
</comment>
<dbReference type="Proteomes" id="UP000044377">
    <property type="component" value="Unassembled WGS sequence"/>
</dbReference>
<dbReference type="InterPro" id="IPR027477">
    <property type="entry name" value="Succ_DH/fumarate_Rdtase_cat_sf"/>
</dbReference>
<name>A0A0G4JZI0_9GAMM</name>
<dbReference type="SUPFAM" id="SSF56425">
    <property type="entry name" value="Succinate dehydrogenase/fumarate reductase flavoprotein, catalytic domain"/>
    <property type="match status" value="1"/>
</dbReference>
<proteinExistence type="predicted"/>
<dbReference type="InterPro" id="IPR036188">
    <property type="entry name" value="FAD/NAD-bd_sf"/>
</dbReference>
<evidence type="ECO:0000313" key="7">
    <source>
        <dbReference type="EMBL" id="CPR19076.1"/>
    </source>
</evidence>
<evidence type="ECO:0000256" key="5">
    <source>
        <dbReference type="SAM" id="Phobius"/>
    </source>
</evidence>
<gene>
    <name evidence="7" type="ORF">BN1221_03566</name>
</gene>
<evidence type="ECO:0000256" key="2">
    <source>
        <dbReference type="ARBA" id="ARBA00022630"/>
    </source>
</evidence>
<dbReference type="Gene3D" id="3.50.50.60">
    <property type="entry name" value="FAD/NAD(P)-binding domain"/>
    <property type="match status" value="1"/>
</dbReference>
<dbReference type="InterPro" id="IPR006311">
    <property type="entry name" value="TAT_signal"/>
</dbReference>
<keyword evidence="2" id="KW-0285">Flavoprotein</keyword>
<keyword evidence="4" id="KW-0560">Oxidoreductase</keyword>
<keyword evidence="3" id="KW-0274">FAD</keyword>
<keyword evidence="5" id="KW-0472">Membrane</keyword>
<dbReference type="PRINTS" id="PR00411">
    <property type="entry name" value="PNDRDTASEI"/>
</dbReference>
<dbReference type="GO" id="GO:0016491">
    <property type="term" value="F:oxidoreductase activity"/>
    <property type="evidence" value="ECO:0007669"/>
    <property type="project" value="UniProtKB-KW"/>
</dbReference>
<dbReference type="PROSITE" id="PS51318">
    <property type="entry name" value="TAT"/>
    <property type="match status" value="1"/>
</dbReference>
<evidence type="ECO:0000256" key="4">
    <source>
        <dbReference type="ARBA" id="ARBA00023002"/>
    </source>
</evidence>
<keyword evidence="5" id="KW-0812">Transmembrane</keyword>
<dbReference type="Gene3D" id="3.90.700.10">
    <property type="entry name" value="Succinate dehydrogenase/fumarate reductase flavoprotein, catalytic domain"/>
    <property type="match status" value="1"/>
</dbReference>
<protein>
    <submittedName>
        <fullName evidence="7">Fumarate reductase flavoprotein subunit</fullName>
    </submittedName>
</protein>
<dbReference type="InterPro" id="IPR050315">
    <property type="entry name" value="FAD-oxidoreductase_2"/>
</dbReference>
<reference evidence="8" key="1">
    <citation type="submission" date="2015-01" db="EMBL/GenBank/DDBJ databases">
        <authorList>
            <person name="Paterson Steve"/>
        </authorList>
    </citation>
    <scope>NUCLEOTIDE SEQUENCE [LARGE SCALE GENOMIC DNA]</scope>
    <source>
        <strain evidence="8">OBR1</strain>
    </source>
</reference>
<dbReference type="SUPFAM" id="SSF51905">
    <property type="entry name" value="FAD/NAD(P)-binding domain"/>
    <property type="match status" value="1"/>
</dbReference>
<keyword evidence="8" id="KW-1185">Reference proteome</keyword>
<accession>A0A0G4JZI0</accession>
<feature type="transmembrane region" description="Helical" evidence="5">
    <location>
        <begin position="12"/>
        <end position="37"/>
    </location>
</feature>
<keyword evidence="5" id="KW-1133">Transmembrane helix</keyword>
<evidence type="ECO:0000259" key="6">
    <source>
        <dbReference type="Pfam" id="PF00890"/>
    </source>
</evidence>
<dbReference type="AlphaFoldDB" id="A0A0G4JZI0"/>
<dbReference type="OrthoDB" id="9813348at2"/>
<evidence type="ECO:0000256" key="3">
    <source>
        <dbReference type="ARBA" id="ARBA00022827"/>
    </source>
</evidence>
<dbReference type="PANTHER" id="PTHR43400">
    <property type="entry name" value="FUMARATE REDUCTASE"/>
    <property type="match status" value="1"/>
</dbReference>
<dbReference type="Pfam" id="PF00890">
    <property type="entry name" value="FAD_binding_2"/>
    <property type="match status" value="1"/>
</dbReference>